<evidence type="ECO:0000256" key="6">
    <source>
        <dbReference type="ARBA" id="ARBA00023242"/>
    </source>
</evidence>
<evidence type="ECO:0000256" key="2">
    <source>
        <dbReference type="ARBA" id="ARBA00008126"/>
    </source>
</evidence>
<dbReference type="Pfam" id="PF15906">
    <property type="entry name" value="zf-NOSIP"/>
    <property type="match status" value="1"/>
</dbReference>
<protein>
    <recommendedName>
        <fullName evidence="10">RING-type domain-containing protein</fullName>
    </recommendedName>
</protein>
<evidence type="ECO:0000313" key="12">
    <source>
        <dbReference type="Proteomes" id="UP000249056"/>
    </source>
</evidence>
<dbReference type="InterPro" id="IPR016818">
    <property type="entry name" value="NOSIP"/>
</dbReference>
<dbReference type="Pfam" id="PF13445">
    <property type="entry name" value="zf-RING_UBOX"/>
    <property type="match status" value="1"/>
</dbReference>
<dbReference type="PROSITE" id="PS50089">
    <property type="entry name" value="ZF_RING_2"/>
    <property type="match status" value="1"/>
</dbReference>
<evidence type="ECO:0000256" key="7">
    <source>
        <dbReference type="PIRNR" id="PIRNR023577"/>
    </source>
</evidence>
<dbReference type="GO" id="GO:0008270">
    <property type="term" value="F:zinc ion binding"/>
    <property type="evidence" value="ECO:0007669"/>
    <property type="project" value="UniProtKB-KW"/>
</dbReference>
<reference evidence="11 12" key="1">
    <citation type="submission" date="2018-06" db="EMBL/GenBank/DDBJ databases">
        <title>Genome Sequence of the Brown Rot Fungal Pathogen Monilinia fructigena.</title>
        <authorList>
            <person name="Landi L."/>
            <person name="De Miccolis Angelini R.M."/>
            <person name="Pollastro S."/>
            <person name="Abate D."/>
            <person name="Faretra F."/>
            <person name="Romanazzi G."/>
        </authorList>
    </citation>
    <scope>NUCLEOTIDE SEQUENCE [LARGE SCALE GENOMIC DNA]</scope>
    <source>
        <strain evidence="11 12">Mfrg269</strain>
    </source>
</reference>
<dbReference type="AlphaFoldDB" id="A0A395IMC1"/>
<dbReference type="SMART" id="SM00184">
    <property type="entry name" value="RING"/>
    <property type="match status" value="2"/>
</dbReference>
<feature type="domain" description="RING-type" evidence="10">
    <location>
        <begin position="254"/>
        <end position="310"/>
    </location>
</feature>
<evidence type="ECO:0000256" key="3">
    <source>
        <dbReference type="ARBA" id="ARBA00022723"/>
    </source>
</evidence>
<proteinExistence type="inferred from homology"/>
<evidence type="ECO:0000313" key="11">
    <source>
        <dbReference type="EMBL" id="RAL60523.1"/>
    </source>
</evidence>
<evidence type="ECO:0000256" key="5">
    <source>
        <dbReference type="ARBA" id="ARBA00022833"/>
    </source>
</evidence>
<evidence type="ECO:0000256" key="1">
    <source>
        <dbReference type="ARBA" id="ARBA00004123"/>
    </source>
</evidence>
<evidence type="ECO:0000256" key="4">
    <source>
        <dbReference type="ARBA" id="ARBA00022771"/>
    </source>
</evidence>
<dbReference type="PANTHER" id="PTHR13063">
    <property type="entry name" value="ENOS INTERACTING PROTEIN"/>
    <property type="match status" value="1"/>
</dbReference>
<dbReference type="EMBL" id="QKRW01000039">
    <property type="protein sequence ID" value="RAL60523.1"/>
    <property type="molecule type" value="Genomic_DNA"/>
</dbReference>
<name>A0A395IMC1_9HELO</name>
<keyword evidence="3" id="KW-0479">Metal-binding</keyword>
<dbReference type="InterPro" id="IPR031790">
    <property type="entry name" value="Znf-NOSIP"/>
</dbReference>
<evidence type="ECO:0000256" key="9">
    <source>
        <dbReference type="SAM" id="MobiDB-lite"/>
    </source>
</evidence>
<keyword evidence="6 7" id="KW-0539">Nucleus</keyword>
<comment type="subcellular location">
    <subcellularLocation>
        <location evidence="1 7">Nucleus</location>
    </subcellularLocation>
</comment>
<evidence type="ECO:0000259" key="10">
    <source>
        <dbReference type="PROSITE" id="PS50089"/>
    </source>
</evidence>
<feature type="region of interest" description="Disordered" evidence="9">
    <location>
        <begin position="82"/>
        <end position="103"/>
    </location>
</feature>
<dbReference type="OrthoDB" id="116827at2759"/>
<dbReference type="GO" id="GO:0061630">
    <property type="term" value="F:ubiquitin protein ligase activity"/>
    <property type="evidence" value="ECO:0007669"/>
    <property type="project" value="InterPro"/>
</dbReference>
<dbReference type="PIRSF" id="PIRSF023577">
    <property type="entry name" value="ENOS_interacting"/>
    <property type="match status" value="1"/>
</dbReference>
<keyword evidence="4 8" id="KW-0863">Zinc-finger</keyword>
<dbReference type="InterPro" id="IPR027370">
    <property type="entry name" value="Znf-RING_euk"/>
</dbReference>
<evidence type="ECO:0000256" key="8">
    <source>
        <dbReference type="PROSITE-ProRule" id="PRU00175"/>
    </source>
</evidence>
<dbReference type="InterPro" id="IPR017907">
    <property type="entry name" value="Znf_RING_CS"/>
</dbReference>
<dbReference type="PANTHER" id="PTHR13063:SF10">
    <property type="entry name" value="NITRIC OXIDE SYNTHASE-INTERACTING PROTEIN"/>
    <property type="match status" value="1"/>
</dbReference>
<dbReference type="SUPFAM" id="SSF57850">
    <property type="entry name" value="RING/U-box"/>
    <property type="match status" value="1"/>
</dbReference>
<dbReference type="PROSITE" id="PS00518">
    <property type="entry name" value="ZF_RING_1"/>
    <property type="match status" value="1"/>
</dbReference>
<gene>
    <name evidence="11" type="ORF">DID88_009719</name>
</gene>
<dbReference type="InterPro" id="IPR013083">
    <property type="entry name" value="Znf_RING/FYVE/PHD"/>
</dbReference>
<dbReference type="GO" id="GO:0005634">
    <property type="term" value="C:nucleus"/>
    <property type="evidence" value="ECO:0007669"/>
    <property type="project" value="UniProtKB-SubCell"/>
</dbReference>
<accession>A0A395IMC1</accession>
<dbReference type="FunFam" id="3.30.40.10:FF:000673">
    <property type="entry name" value="RING finger domain protein, putative"/>
    <property type="match status" value="1"/>
</dbReference>
<dbReference type="InterPro" id="IPR001841">
    <property type="entry name" value="Znf_RING"/>
</dbReference>
<sequence length="371" mass="41667">MSHSKRNTSRAVFTSYERELAKSAWTSSSARLSRDSFLPFASCRLCLLPARTPVSCSHGDIFCRECALSNILAQKKEIKRLEKKKEKDDEEKNEDRIREDDEARERAVEEFERVQMGLEGKIGSKDGKIVGREGGKILVEEVVDEGGKRGEKRKFELDEDELLRIAQDERSKARKAIDDEKASKTTLPSFWVPSVTPTSNTNNTLHNIIKKPKQSPICPASQQDKPHNYSLHTLITVEFTEEVDDLTQKSQRICPSCKKQLTNTSKAILAKPCGHVVCKSCVTKFMTPSGYDPHAEVGIDHNAVNCYVCEADLTERDDMKEKENEKKGKEQVRKGDKEKIKPGLVEIRSEGTGFASTGGNKVVKDDVAFQC</sequence>
<comment type="similarity">
    <text evidence="2 7">Belongs to the NOSIP family.</text>
</comment>
<keyword evidence="12" id="KW-1185">Reference proteome</keyword>
<dbReference type="Gene3D" id="3.30.40.10">
    <property type="entry name" value="Zinc/RING finger domain, C3HC4 (zinc finger)"/>
    <property type="match status" value="2"/>
</dbReference>
<feature type="compositionally biased region" description="Basic and acidic residues" evidence="9">
    <location>
        <begin position="93"/>
        <end position="103"/>
    </location>
</feature>
<keyword evidence="5" id="KW-0862">Zinc</keyword>
<dbReference type="Proteomes" id="UP000249056">
    <property type="component" value="Unassembled WGS sequence"/>
</dbReference>
<organism evidence="11 12">
    <name type="scientific">Monilinia fructigena</name>
    <dbReference type="NCBI Taxonomy" id="38457"/>
    <lineage>
        <taxon>Eukaryota</taxon>
        <taxon>Fungi</taxon>
        <taxon>Dikarya</taxon>
        <taxon>Ascomycota</taxon>
        <taxon>Pezizomycotina</taxon>
        <taxon>Leotiomycetes</taxon>
        <taxon>Helotiales</taxon>
        <taxon>Sclerotiniaceae</taxon>
        <taxon>Monilinia</taxon>
    </lineage>
</organism>
<comment type="caution">
    <text evidence="11">The sequence shown here is derived from an EMBL/GenBank/DDBJ whole genome shotgun (WGS) entry which is preliminary data.</text>
</comment>
<feature type="region of interest" description="Disordered" evidence="9">
    <location>
        <begin position="319"/>
        <end position="341"/>
    </location>
</feature>